<sequence length="115" mass="12349">MQRRLEEARIRGININGYNQSAAQSDYIANQYYNENGTTQDDILYAKRGKDAGYKGSENISSGNVLTSLGKTNANPNARVAAGESIIDNINDVSNTTGHVVKTGTPGKDTNLANL</sequence>
<reference evidence="1" key="1">
    <citation type="journal article" date="2021" name="Proc. Natl. Acad. Sci. U.S.A.">
        <title>A Catalog of Tens of Thousands of Viruses from Human Metagenomes Reveals Hidden Associations with Chronic Diseases.</title>
        <authorList>
            <person name="Tisza M.J."/>
            <person name="Buck C.B."/>
        </authorList>
    </citation>
    <scope>NUCLEOTIDE SEQUENCE</scope>
    <source>
        <strain evidence="1">CtZkC8</strain>
    </source>
</reference>
<name>A0A8S5UC24_9CAUD</name>
<proteinExistence type="predicted"/>
<dbReference type="EMBL" id="BK016062">
    <property type="protein sequence ID" value="DAF91918.1"/>
    <property type="molecule type" value="Genomic_DNA"/>
</dbReference>
<accession>A0A8S5UC24</accession>
<evidence type="ECO:0000313" key="1">
    <source>
        <dbReference type="EMBL" id="DAF91918.1"/>
    </source>
</evidence>
<protein>
    <submittedName>
        <fullName evidence="1">Uncharacterized protein</fullName>
    </submittedName>
</protein>
<organism evidence="1">
    <name type="scientific">Podoviridae sp. ctZkC8</name>
    <dbReference type="NCBI Taxonomy" id="2825259"/>
    <lineage>
        <taxon>Viruses</taxon>
        <taxon>Duplodnaviria</taxon>
        <taxon>Heunggongvirae</taxon>
        <taxon>Uroviricota</taxon>
        <taxon>Caudoviricetes</taxon>
    </lineage>
</organism>